<feature type="compositionally biased region" description="Acidic residues" evidence="7">
    <location>
        <begin position="479"/>
        <end position="490"/>
    </location>
</feature>
<feature type="compositionally biased region" description="Basic and acidic residues" evidence="7">
    <location>
        <begin position="493"/>
        <end position="511"/>
    </location>
</feature>
<feature type="region of interest" description="Disordered" evidence="7">
    <location>
        <begin position="302"/>
        <end position="326"/>
    </location>
</feature>
<gene>
    <name evidence="8" type="ORF">SCHPADRAFT_882612</name>
</gene>
<comment type="pathway">
    <text evidence="6">tRNA modification; N(7)-methylguanine-tRNA biosynthesis.</text>
</comment>
<evidence type="ECO:0000256" key="3">
    <source>
        <dbReference type="ARBA" id="ARBA00022694"/>
    </source>
</evidence>
<keyword evidence="4 6" id="KW-0677">Repeat</keyword>
<dbReference type="InterPro" id="IPR036322">
    <property type="entry name" value="WD40_repeat_dom_sf"/>
</dbReference>
<dbReference type="GO" id="GO:0005829">
    <property type="term" value="C:cytosol"/>
    <property type="evidence" value="ECO:0007669"/>
    <property type="project" value="TreeGrafter"/>
</dbReference>
<dbReference type="OrthoDB" id="339900at2759"/>
<dbReference type="UniPathway" id="UPA00989"/>
<protein>
    <submittedName>
        <fullName evidence="8">Uncharacterized protein</fullName>
    </submittedName>
</protein>
<dbReference type="EMBL" id="KQ086190">
    <property type="protein sequence ID" value="KLO06649.1"/>
    <property type="molecule type" value="Genomic_DNA"/>
</dbReference>
<dbReference type="InParanoid" id="A0A0H2R492"/>
<evidence type="ECO:0000256" key="4">
    <source>
        <dbReference type="ARBA" id="ARBA00022737"/>
    </source>
</evidence>
<feature type="region of interest" description="Disordered" evidence="7">
    <location>
        <begin position="475"/>
        <end position="539"/>
    </location>
</feature>
<dbReference type="HAMAP" id="MF_03056">
    <property type="entry name" value="TRM82"/>
    <property type="match status" value="1"/>
</dbReference>
<comment type="subcellular location">
    <subcellularLocation>
        <location evidence="1 6">Nucleus</location>
    </subcellularLocation>
</comment>
<reference evidence="8 9" key="1">
    <citation type="submission" date="2015-04" db="EMBL/GenBank/DDBJ databases">
        <title>Complete genome sequence of Schizopora paradoxa KUC8140, a cosmopolitan wood degrader in East Asia.</title>
        <authorList>
            <consortium name="DOE Joint Genome Institute"/>
            <person name="Min B."/>
            <person name="Park H."/>
            <person name="Jang Y."/>
            <person name="Kim J.-J."/>
            <person name="Kim K.H."/>
            <person name="Pangilinan J."/>
            <person name="Lipzen A."/>
            <person name="Riley R."/>
            <person name="Grigoriev I.V."/>
            <person name="Spatafora J.W."/>
            <person name="Choi I.-G."/>
        </authorList>
    </citation>
    <scope>NUCLEOTIDE SEQUENCE [LARGE SCALE GENOMIC DNA]</scope>
    <source>
        <strain evidence="8 9">KUC8140</strain>
    </source>
</reference>
<accession>A0A0H2R492</accession>
<evidence type="ECO:0000313" key="9">
    <source>
        <dbReference type="Proteomes" id="UP000053477"/>
    </source>
</evidence>
<name>A0A0H2R492_9AGAM</name>
<dbReference type="Gene3D" id="2.130.10.10">
    <property type="entry name" value="YVTN repeat-like/Quinoprotein amine dehydrogenase"/>
    <property type="match status" value="2"/>
</dbReference>
<evidence type="ECO:0000256" key="6">
    <source>
        <dbReference type="HAMAP-Rule" id="MF_03056"/>
    </source>
</evidence>
<dbReference type="PANTHER" id="PTHR16288">
    <property type="entry name" value="WD40 REPEAT PROTEIN 4"/>
    <property type="match status" value="1"/>
</dbReference>
<sequence>MHLPYTHLLVQESRSIAITAGGQICVFETSTGQTLASTAELERDVVKLESVVVADICGEDREFLATITQDKTLRIWKIEDLSIVNERTVIKIPTCLKVTKDGSTIIISDKFGDVYSFSVIPPGPTSILTSHENLKRTKPVTLESLGGKLLMGHVSLLTTFLLTHDEKFIITADRDEHIRVSWYPESYVIESYCLGQKKFVSSLHIPSWDSSRLLSGGGDPEIKLWNWMDGRLLAKYSVAHAVFPFVKIFRRVSGGGNASGGEADGEPKKPRKKLSHRKLRKKGKEGRLAYLAAIQKEGEAQAEDVSEQMDIDNPSTPVQASTSATDERLADPTLVISKIETLETSSQKLCFFSAIGSTALFYFELPDTTETSSSQDVVIKHCDVGKLILSFHLLRDIGEIWLLTDGECTEESILLDDPTPKPMVQVLRLDAFQLTETPESTSYPGFLNALNSSPIIRASNKNIDLYALLSSLPKHTSGELEDDDDEDTGEVQEISKKEQGRMKAKRARDAAALKLASETGDAVDSGAEDRDAKKTKSES</sequence>
<comment type="function">
    <text evidence="6">Required for the formation of N(7)-methylguanine at position 46 (m7G46) in tRNA. In the complex, it is required to stabilize and induce conformational changes of the catalytic subunit.</text>
</comment>
<organism evidence="8 9">
    <name type="scientific">Schizopora paradoxa</name>
    <dbReference type="NCBI Taxonomy" id="27342"/>
    <lineage>
        <taxon>Eukaryota</taxon>
        <taxon>Fungi</taxon>
        <taxon>Dikarya</taxon>
        <taxon>Basidiomycota</taxon>
        <taxon>Agaricomycotina</taxon>
        <taxon>Agaricomycetes</taxon>
        <taxon>Hymenochaetales</taxon>
        <taxon>Schizoporaceae</taxon>
        <taxon>Schizopora</taxon>
    </lineage>
</organism>
<keyword evidence="5 6" id="KW-0539">Nucleus</keyword>
<evidence type="ECO:0000256" key="2">
    <source>
        <dbReference type="ARBA" id="ARBA00022574"/>
    </source>
</evidence>
<feature type="compositionally biased region" description="Basic residues" evidence="7">
    <location>
        <begin position="269"/>
        <end position="282"/>
    </location>
</feature>
<dbReference type="PANTHER" id="PTHR16288:SF0">
    <property type="entry name" value="TRNA (GUANINE-N(7)-)-METHYLTRANSFERASE NON-CATALYTIC SUBUNIT WDR4"/>
    <property type="match status" value="1"/>
</dbReference>
<dbReference type="SUPFAM" id="SSF50978">
    <property type="entry name" value="WD40 repeat-like"/>
    <property type="match status" value="1"/>
</dbReference>
<keyword evidence="2 6" id="KW-0853">WD repeat</keyword>
<dbReference type="GO" id="GO:0005634">
    <property type="term" value="C:nucleus"/>
    <property type="evidence" value="ECO:0007669"/>
    <property type="project" value="UniProtKB-SubCell"/>
</dbReference>
<proteinExistence type="inferred from homology"/>
<feature type="compositionally biased region" description="Polar residues" evidence="7">
    <location>
        <begin position="313"/>
        <end position="324"/>
    </location>
</feature>
<evidence type="ECO:0000256" key="5">
    <source>
        <dbReference type="ARBA" id="ARBA00023242"/>
    </source>
</evidence>
<dbReference type="InterPro" id="IPR015943">
    <property type="entry name" value="WD40/YVTN_repeat-like_dom_sf"/>
</dbReference>
<keyword evidence="9" id="KW-1185">Reference proteome</keyword>
<comment type="similarity">
    <text evidence="6">Belongs to the WD repeat TRM82 family.</text>
</comment>
<feature type="compositionally biased region" description="Basic and acidic residues" evidence="7">
    <location>
        <begin position="527"/>
        <end position="539"/>
    </location>
</feature>
<dbReference type="AlphaFoldDB" id="A0A0H2R492"/>
<dbReference type="InterPro" id="IPR028884">
    <property type="entry name" value="Trm82"/>
</dbReference>
<evidence type="ECO:0000256" key="7">
    <source>
        <dbReference type="SAM" id="MobiDB-lite"/>
    </source>
</evidence>
<feature type="region of interest" description="Disordered" evidence="7">
    <location>
        <begin position="256"/>
        <end position="282"/>
    </location>
</feature>
<dbReference type="STRING" id="27342.A0A0H2R492"/>
<keyword evidence="3 6" id="KW-0819">tRNA processing</keyword>
<evidence type="ECO:0000313" key="8">
    <source>
        <dbReference type="EMBL" id="KLO06649.1"/>
    </source>
</evidence>
<dbReference type="Proteomes" id="UP000053477">
    <property type="component" value="Unassembled WGS sequence"/>
</dbReference>
<dbReference type="GO" id="GO:0106004">
    <property type="term" value="P:tRNA (guanine-N7)-methylation"/>
    <property type="evidence" value="ECO:0007669"/>
    <property type="project" value="UniProtKB-UniRule"/>
</dbReference>
<dbReference type="GO" id="GO:0043527">
    <property type="term" value="C:tRNA methyltransferase complex"/>
    <property type="evidence" value="ECO:0007669"/>
    <property type="project" value="TreeGrafter"/>
</dbReference>
<evidence type="ECO:0000256" key="1">
    <source>
        <dbReference type="ARBA" id="ARBA00004123"/>
    </source>
</evidence>